<dbReference type="Proteomes" id="UP001500552">
    <property type="component" value="Unassembled WGS sequence"/>
</dbReference>
<evidence type="ECO:0000313" key="10">
    <source>
        <dbReference type="Proteomes" id="UP001500552"/>
    </source>
</evidence>
<organism evidence="9 10">
    <name type="scientific">Pontibacter saemangeumensis</name>
    <dbReference type="NCBI Taxonomy" id="1084525"/>
    <lineage>
        <taxon>Bacteria</taxon>
        <taxon>Pseudomonadati</taxon>
        <taxon>Bacteroidota</taxon>
        <taxon>Cytophagia</taxon>
        <taxon>Cytophagales</taxon>
        <taxon>Hymenobacteraceae</taxon>
        <taxon>Pontibacter</taxon>
    </lineage>
</organism>
<evidence type="ECO:0000259" key="8">
    <source>
        <dbReference type="Pfam" id="PF02656"/>
    </source>
</evidence>
<evidence type="ECO:0000256" key="1">
    <source>
        <dbReference type="ARBA" id="ARBA00004651"/>
    </source>
</evidence>
<sequence>MPDSEKEEIKKLRKKLKHQEQKNTEIRDQMAIQRTIFASERTLMAYLRTAIAVIAGGFAAIKLSSHIYMEVMGILLMPIGLGMAIYSFYRYFQKQKLIKQQQADYTHTSHQHAELHEKETSRYGNID</sequence>
<feature type="transmembrane region" description="Helical" evidence="7">
    <location>
        <begin position="43"/>
        <end position="61"/>
    </location>
</feature>
<keyword evidence="2" id="KW-1003">Cell membrane</keyword>
<comment type="subcellular location">
    <subcellularLocation>
        <location evidence="1">Cell membrane</location>
        <topology evidence="1">Multi-pass membrane protein</topology>
    </subcellularLocation>
</comment>
<proteinExistence type="predicted"/>
<evidence type="ECO:0000256" key="2">
    <source>
        <dbReference type="ARBA" id="ARBA00022475"/>
    </source>
</evidence>
<accession>A0ABP8L500</accession>
<protein>
    <recommendedName>
        <fullName evidence="8">DUF202 domain-containing protein</fullName>
    </recommendedName>
</protein>
<name>A0ABP8L500_9BACT</name>
<feature type="compositionally biased region" description="Basic and acidic residues" evidence="6">
    <location>
        <begin position="111"/>
        <end position="121"/>
    </location>
</feature>
<evidence type="ECO:0000256" key="6">
    <source>
        <dbReference type="SAM" id="MobiDB-lite"/>
    </source>
</evidence>
<keyword evidence="4 7" id="KW-1133">Transmembrane helix</keyword>
<reference evidence="10" key="1">
    <citation type="journal article" date="2019" name="Int. J. Syst. Evol. Microbiol.">
        <title>The Global Catalogue of Microorganisms (GCM) 10K type strain sequencing project: providing services to taxonomists for standard genome sequencing and annotation.</title>
        <authorList>
            <consortium name="The Broad Institute Genomics Platform"/>
            <consortium name="The Broad Institute Genome Sequencing Center for Infectious Disease"/>
            <person name="Wu L."/>
            <person name="Ma J."/>
        </authorList>
    </citation>
    <scope>NUCLEOTIDE SEQUENCE [LARGE SCALE GENOMIC DNA]</scope>
    <source>
        <strain evidence="10">JCM 17926</strain>
    </source>
</reference>
<keyword evidence="5 7" id="KW-0472">Membrane</keyword>
<evidence type="ECO:0000313" key="9">
    <source>
        <dbReference type="EMBL" id="GAA4422899.1"/>
    </source>
</evidence>
<dbReference type="PANTHER" id="PTHR34187:SF2">
    <property type="entry name" value="DUF202 DOMAIN-CONTAINING PROTEIN"/>
    <property type="match status" value="1"/>
</dbReference>
<gene>
    <name evidence="9" type="ORF">GCM10023188_01050</name>
</gene>
<keyword evidence="3 7" id="KW-0812">Transmembrane</keyword>
<dbReference type="PANTHER" id="PTHR34187">
    <property type="entry name" value="FGR18P"/>
    <property type="match status" value="1"/>
</dbReference>
<evidence type="ECO:0000256" key="4">
    <source>
        <dbReference type="ARBA" id="ARBA00022989"/>
    </source>
</evidence>
<feature type="transmembrane region" description="Helical" evidence="7">
    <location>
        <begin position="67"/>
        <end position="89"/>
    </location>
</feature>
<feature type="domain" description="DUF202" evidence="8">
    <location>
        <begin position="34"/>
        <end position="96"/>
    </location>
</feature>
<evidence type="ECO:0000256" key="7">
    <source>
        <dbReference type="SAM" id="Phobius"/>
    </source>
</evidence>
<dbReference type="InterPro" id="IPR052053">
    <property type="entry name" value="IM_YidH-like"/>
</dbReference>
<dbReference type="InterPro" id="IPR003807">
    <property type="entry name" value="DUF202"/>
</dbReference>
<dbReference type="RefSeq" id="WP_345156172.1">
    <property type="nucleotide sequence ID" value="NZ_BAABHC010000001.1"/>
</dbReference>
<evidence type="ECO:0000256" key="3">
    <source>
        <dbReference type="ARBA" id="ARBA00022692"/>
    </source>
</evidence>
<dbReference type="Pfam" id="PF02656">
    <property type="entry name" value="DUF202"/>
    <property type="match status" value="1"/>
</dbReference>
<comment type="caution">
    <text evidence="9">The sequence shown here is derived from an EMBL/GenBank/DDBJ whole genome shotgun (WGS) entry which is preliminary data.</text>
</comment>
<keyword evidence="10" id="KW-1185">Reference proteome</keyword>
<dbReference type="EMBL" id="BAABHC010000001">
    <property type="protein sequence ID" value="GAA4422899.1"/>
    <property type="molecule type" value="Genomic_DNA"/>
</dbReference>
<evidence type="ECO:0000256" key="5">
    <source>
        <dbReference type="ARBA" id="ARBA00023136"/>
    </source>
</evidence>
<feature type="region of interest" description="Disordered" evidence="6">
    <location>
        <begin position="108"/>
        <end position="127"/>
    </location>
</feature>